<proteinExistence type="predicted"/>
<reference evidence="7 8" key="1">
    <citation type="submission" date="2019-01" db="EMBL/GenBank/DDBJ databases">
        <title>Nocardioides guangzhouensis sp. nov., an actinobacterium isolated from soil.</title>
        <authorList>
            <person name="Fu Y."/>
            <person name="Cai Y."/>
            <person name="Lin Z."/>
            <person name="Chen P."/>
        </authorList>
    </citation>
    <scope>NUCLEOTIDE SEQUENCE [LARGE SCALE GENOMIC DNA]</scope>
    <source>
        <strain evidence="7 8">NBRC 105384</strain>
    </source>
</reference>
<feature type="transmembrane region" description="Helical" evidence="5">
    <location>
        <begin position="317"/>
        <end position="340"/>
    </location>
</feature>
<evidence type="ECO:0000259" key="6">
    <source>
        <dbReference type="Pfam" id="PF01699"/>
    </source>
</evidence>
<evidence type="ECO:0000256" key="1">
    <source>
        <dbReference type="ARBA" id="ARBA00004141"/>
    </source>
</evidence>
<feature type="transmembrane region" description="Helical" evidence="5">
    <location>
        <begin position="163"/>
        <end position="184"/>
    </location>
</feature>
<keyword evidence="3 5" id="KW-1133">Transmembrane helix</keyword>
<organism evidence="7 8">
    <name type="scientific">Nocardioides iriomotensis</name>
    <dbReference type="NCBI Taxonomy" id="715784"/>
    <lineage>
        <taxon>Bacteria</taxon>
        <taxon>Bacillati</taxon>
        <taxon>Actinomycetota</taxon>
        <taxon>Actinomycetes</taxon>
        <taxon>Propionibacteriales</taxon>
        <taxon>Nocardioidaceae</taxon>
        <taxon>Nocardioides</taxon>
    </lineage>
</organism>
<dbReference type="PANTHER" id="PTHR37958:SF1">
    <property type="entry name" value="SODIUM-POTASSIUM_PROTON ANTIPORTER CHAA"/>
    <property type="match status" value="1"/>
</dbReference>
<feature type="transmembrane region" description="Helical" evidence="5">
    <location>
        <begin position="9"/>
        <end position="27"/>
    </location>
</feature>
<dbReference type="Gene3D" id="1.20.1420.30">
    <property type="entry name" value="NCX, central ion-binding region"/>
    <property type="match status" value="1"/>
</dbReference>
<comment type="subcellular location">
    <subcellularLocation>
        <location evidence="1">Membrane</location>
        <topology evidence="1">Multi-pass membrane protein</topology>
    </subcellularLocation>
</comment>
<dbReference type="GO" id="GO:0015385">
    <property type="term" value="F:sodium:proton antiporter activity"/>
    <property type="evidence" value="ECO:0007669"/>
    <property type="project" value="TreeGrafter"/>
</dbReference>
<feature type="transmembrane region" description="Helical" evidence="5">
    <location>
        <begin position="33"/>
        <end position="53"/>
    </location>
</feature>
<protein>
    <submittedName>
        <fullName evidence="7">Ionic transporter y4hA</fullName>
    </submittedName>
</protein>
<dbReference type="EMBL" id="SDPU01000010">
    <property type="protein sequence ID" value="RYU14502.1"/>
    <property type="molecule type" value="Genomic_DNA"/>
</dbReference>
<feature type="transmembrane region" description="Helical" evidence="5">
    <location>
        <begin position="219"/>
        <end position="237"/>
    </location>
</feature>
<evidence type="ECO:0000256" key="4">
    <source>
        <dbReference type="ARBA" id="ARBA00023136"/>
    </source>
</evidence>
<keyword evidence="4 5" id="KW-0472">Membrane</keyword>
<comment type="caution">
    <text evidence="7">The sequence shown here is derived from an EMBL/GenBank/DDBJ whole genome shotgun (WGS) entry which is preliminary data.</text>
</comment>
<feature type="transmembrane region" description="Helical" evidence="5">
    <location>
        <begin position="100"/>
        <end position="121"/>
    </location>
</feature>
<feature type="transmembrane region" description="Helical" evidence="5">
    <location>
        <begin position="347"/>
        <end position="364"/>
    </location>
</feature>
<gene>
    <name evidence="7" type="ORF">ETU37_02950</name>
</gene>
<dbReference type="Pfam" id="PF01699">
    <property type="entry name" value="Na_Ca_ex"/>
    <property type="match status" value="2"/>
</dbReference>
<dbReference type="InterPro" id="IPR044880">
    <property type="entry name" value="NCX_ion-bd_dom_sf"/>
</dbReference>
<dbReference type="InterPro" id="IPR004837">
    <property type="entry name" value="NaCa_Exmemb"/>
</dbReference>
<evidence type="ECO:0000313" key="7">
    <source>
        <dbReference type="EMBL" id="RYU14502.1"/>
    </source>
</evidence>
<dbReference type="OrthoDB" id="3531445at2"/>
<name>A0A4Q5J765_9ACTN</name>
<feature type="transmembrane region" description="Helical" evidence="5">
    <location>
        <begin position="65"/>
        <end position="88"/>
    </location>
</feature>
<dbReference type="Proteomes" id="UP000291189">
    <property type="component" value="Unassembled WGS sequence"/>
</dbReference>
<evidence type="ECO:0000256" key="5">
    <source>
        <dbReference type="SAM" id="Phobius"/>
    </source>
</evidence>
<feature type="transmembrane region" description="Helical" evidence="5">
    <location>
        <begin position="289"/>
        <end position="311"/>
    </location>
</feature>
<dbReference type="AlphaFoldDB" id="A0A4Q5J765"/>
<keyword evidence="2 5" id="KW-0812">Transmembrane</keyword>
<dbReference type="RefSeq" id="WP_129985386.1">
    <property type="nucleotide sequence ID" value="NZ_SDPU01000010.1"/>
</dbReference>
<feature type="domain" description="Sodium/calcium exchanger membrane region" evidence="6">
    <location>
        <begin position="222"/>
        <end position="364"/>
    </location>
</feature>
<sequence length="366" mass="37454">MTAGVRPTFPWPAVAPLVGVLLLALTWGRGLGAALVLLVAVALAGAVLAAVHHAEVIAHKVGEPFGSLVLAVAVTIIEVALIVTLMLSGGDKTATLARDTVFAAVMITMNGIVGISLIAAGRMVGVPRFNAEGAGSAVACVISIATLSLVLPNFTTASEGPQFSGPQLAFAAIASLALWGMYVLTQTVRHRDFFLPVTDDGDGVLDEDEHADPPTGREAVLSLGLLLLALVAVVGLAKVESPAIEAGVAAAGFPPSFVGVVIALLVLLPETLASVRAARRNLMQTSLNLAYGSAMASIGLTVPAIAVVSIFLDGPLILGLGSTQMILLLLTTVVSMLTIIPGRATRLEGFVHLTLFAAFVFLSINP</sequence>
<feature type="transmembrane region" description="Helical" evidence="5">
    <location>
        <begin position="243"/>
        <end position="268"/>
    </location>
</feature>
<accession>A0A4Q5J765</accession>
<evidence type="ECO:0000313" key="8">
    <source>
        <dbReference type="Proteomes" id="UP000291189"/>
    </source>
</evidence>
<dbReference type="PANTHER" id="PTHR37958">
    <property type="entry name" value="SODIUM-POTASSIUM/PROTON ANTIPORTER CHAA"/>
    <property type="match status" value="1"/>
</dbReference>
<keyword evidence="8" id="KW-1185">Reference proteome</keyword>
<evidence type="ECO:0000256" key="2">
    <source>
        <dbReference type="ARBA" id="ARBA00022692"/>
    </source>
</evidence>
<dbReference type="GO" id="GO:0015386">
    <property type="term" value="F:potassium:proton antiporter activity"/>
    <property type="evidence" value="ECO:0007669"/>
    <property type="project" value="TreeGrafter"/>
</dbReference>
<dbReference type="InterPro" id="IPR052946">
    <property type="entry name" value="Alkaline_pH_Ca-Antiporter"/>
</dbReference>
<evidence type="ECO:0000256" key="3">
    <source>
        <dbReference type="ARBA" id="ARBA00022989"/>
    </source>
</evidence>
<dbReference type="GO" id="GO:0005886">
    <property type="term" value="C:plasma membrane"/>
    <property type="evidence" value="ECO:0007669"/>
    <property type="project" value="TreeGrafter"/>
</dbReference>
<feature type="domain" description="Sodium/calcium exchanger membrane region" evidence="6">
    <location>
        <begin position="33"/>
        <end position="187"/>
    </location>
</feature>
<feature type="transmembrane region" description="Helical" evidence="5">
    <location>
        <begin position="133"/>
        <end position="151"/>
    </location>
</feature>